<gene>
    <name evidence="2" type="ORF">J0A69_03975</name>
</gene>
<keyword evidence="3" id="KW-1185">Reference proteome</keyword>
<dbReference type="Proteomes" id="UP000664480">
    <property type="component" value="Unassembled WGS sequence"/>
</dbReference>
<accession>A0ABS3CFZ7</accession>
<protein>
    <submittedName>
        <fullName evidence="2">Uncharacterized protein</fullName>
    </submittedName>
</protein>
<evidence type="ECO:0000256" key="1">
    <source>
        <dbReference type="SAM" id="Phobius"/>
    </source>
</evidence>
<name>A0ABS3CFZ7_9BACT</name>
<keyword evidence="1" id="KW-1133">Transmembrane helix</keyword>
<comment type="caution">
    <text evidence="2">The sequence shown here is derived from an EMBL/GenBank/DDBJ whole genome shotgun (WGS) entry which is preliminary data.</text>
</comment>
<keyword evidence="1" id="KW-0472">Membrane</keyword>
<feature type="transmembrane region" description="Helical" evidence="1">
    <location>
        <begin position="46"/>
        <end position="63"/>
    </location>
</feature>
<sequence length="64" mass="7472">MSIASSIPEKYSDEKDFFRKSIPVEIDEYQHEIHLHAVFIENRNSITALFLMLAPIFLYQISIA</sequence>
<proteinExistence type="predicted"/>
<evidence type="ECO:0000313" key="2">
    <source>
        <dbReference type="EMBL" id="MBN7814569.1"/>
    </source>
</evidence>
<organism evidence="2 3">
    <name type="scientific">Algoriphagus pacificus</name>
    <dbReference type="NCBI Taxonomy" id="2811234"/>
    <lineage>
        <taxon>Bacteria</taxon>
        <taxon>Pseudomonadati</taxon>
        <taxon>Bacteroidota</taxon>
        <taxon>Cytophagia</taxon>
        <taxon>Cytophagales</taxon>
        <taxon>Cyclobacteriaceae</taxon>
        <taxon>Algoriphagus</taxon>
    </lineage>
</organism>
<keyword evidence="1" id="KW-0812">Transmembrane</keyword>
<dbReference type="RefSeq" id="WP_206585210.1">
    <property type="nucleotide sequence ID" value="NZ_JAFKCU010000001.1"/>
</dbReference>
<evidence type="ECO:0000313" key="3">
    <source>
        <dbReference type="Proteomes" id="UP000664480"/>
    </source>
</evidence>
<reference evidence="2 3" key="1">
    <citation type="submission" date="2021-03" db="EMBL/GenBank/DDBJ databases">
        <title>novel species isolated from a fishpond in China.</title>
        <authorList>
            <person name="Lu H."/>
            <person name="Cai Z."/>
        </authorList>
    </citation>
    <scope>NUCLEOTIDE SEQUENCE [LARGE SCALE GENOMIC DNA]</scope>
    <source>
        <strain evidence="2 3">YJ13C</strain>
    </source>
</reference>
<dbReference type="EMBL" id="JAFKCU010000001">
    <property type="protein sequence ID" value="MBN7814569.1"/>
    <property type="molecule type" value="Genomic_DNA"/>
</dbReference>